<sequence length="85" mass="9843">MDSVLTIVYRLMLRENIFEAHRKHLYQLLANEHGLPHVKVSIIYMAVQAAASFIFIFSPTWWTLLALSMSVGTTWLLLRISLTRP</sequence>
<keyword evidence="1" id="KW-0812">Transmembrane</keyword>
<dbReference type="EMBL" id="VSSQ01074304">
    <property type="protein sequence ID" value="MPN25213.1"/>
    <property type="molecule type" value="Genomic_DNA"/>
</dbReference>
<dbReference type="AlphaFoldDB" id="A0A645GND4"/>
<feature type="transmembrane region" description="Helical" evidence="1">
    <location>
        <begin position="64"/>
        <end position="82"/>
    </location>
</feature>
<evidence type="ECO:0000313" key="2">
    <source>
        <dbReference type="EMBL" id="MPN25213.1"/>
    </source>
</evidence>
<proteinExistence type="predicted"/>
<reference evidence="2" key="1">
    <citation type="submission" date="2019-08" db="EMBL/GenBank/DDBJ databases">
        <authorList>
            <person name="Kucharzyk K."/>
            <person name="Murdoch R.W."/>
            <person name="Higgins S."/>
            <person name="Loffler F."/>
        </authorList>
    </citation>
    <scope>NUCLEOTIDE SEQUENCE</scope>
</reference>
<comment type="caution">
    <text evidence="2">The sequence shown here is derived from an EMBL/GenBank/DDBJ whole genome shotgun (WGS) entry which is preliminary data.</text>
</comment>
<feature type="transmembrane region" description="Helical" evidence="1">
    <location>
        <begin position="40"/>
        <end position="58"/>
    </location>
</feature>
<protein>
    <submittedName>
        <fullName evidence="2">Uncharacterized protein</fullName>
    </submittedName>
</protein>
<evidence type="ECO:0000256" key="1">
    <source>
        <dbReference type="SAM" id="Phobius"/>
    </source>
</evidence>
<gene>
    <name evidence="2" type="ORF">SDC9_172620</name>
</gene>
<keyword evidence="1" id="KW-0472">Membrane</keyword>
<name>A0A645GND4_9ZZZZ</name>
<keyword evidence="1" id="KW-1133">Transmembrane helix</keyword>
<accession>A0A645GND4</accession>
<organism evidence="2">
    <name type="scientific">bioreactor metagenome</name>
    <dbReference type="NCBI Taxonomy" id="1076179"/>
    <lineage>
        <taxon>unclassified sequences</taxon>
        <taxon>metagenomes</taxon>
        <taxon>ecological metagenomes</taxon>
    </lineage>
</organism>